<dbReference type="InterPro" id="IPR014362">
    <property type="entry name" value="Glu_DH"/>
</dbReference>
<dbReference type="PANTHER" id="PTHR43571:SF1">
    <property type="entry name" value="NADP-SPECIFIC GLUTAMATE DEHYDROGENASE 1-RELATED"/>
    <property type="match status" value="1"/>
</dbReference>
<gene>
    <name evidence="7" type="primary">gdhA</name>
    <name evidence="7" type="ORF">HRQ87_04230</name>
</gene>
<evidence type="ECO:0000256" key="5">
    <source>
        <dbReference type="RuleBase" id="RU004417"/>
    </source>
</evidence>
<accession>A0ABX2INS0</accession>
<dbReference type="RefSeq" id="WP_174135590.1">
    <property type="nucleotide sequence ID" value="NZ_JABUFE010000002.1"/>
</dbReference>
<keyword evidence="8" id="KW-1185">Reference proteome</keyword>
<reference evidence="7 8" key="1">
    <citation type="submission" date="2020-06" db="EMBL/GenBank/DDBJ databases">
        <title>Sulfitobacter algicola sp. nov., isolated from green algae.</title>
        <authorList>
            <person name="Wang C."/>
        </authorList>
    </citation>
    <scope>NUCLEOTIDE SEQUENCE [LARGE SCALE GENOMIC DNA]</scope>
    <source>
        <strain evidence="7 8">1151</strain>
    </source>
</reference>
<protein>
    <recommendedName>
        <fullName evidence="4">Glutamate dehydrogenase</fullName>
    </recommendedName>
</protein>
<dbReference type="Gene3D" id="1.10.285.10">
    <property type="entry name" value="Glutamate Dehydrogenase, chain A, domain 3"/>
    <property type="match status" value="2"/>
</dbReference>
<evidence type="ECO:0000313" key="7">
    <source>
        <dbReference type="EMBL" id="NSX54005.1"/>
    </source>
</evidence>
<dbReference type="InterPro" id="IPR006097">
    <property type="entry name" value="Glu/Leu/Phe/Val/Trp_DH_dimer"/>
</dbReference>
<dbReference type="SUPFAM" id="SSF53223">
    <property type="entry name" value="Aminoacid dehydrogenase-like, N-terminal domain"/>
    <property type="match status" value="1"/>
</dbReference>
<dbReference type="Proteomes" id="UP000777935">
    <property type="component" value="Unassembled WGS sequence"/>
</dbReference>
<organism evidence="7 8">
    <name type="scientific">Parasulfitobacter algicola</name>
    <dbReference type="NCBI Taxonomy" id="2614809"/>
    <lineage>
        <taxon>Bacteria</taxon>
        <taxon>Pseudomonadati</taxon>
        <taxon>Pseudomonadota</taxon>
        <taxon>Alphaproteobacteria</taxon>
        <taxon>Rhodobacterales</taxon>
        <taxon>Roseobacteraceae</taxon>
        <taxon>Parasulfitobacter</taxon>
    </lineage>
</organism>
<dbReference type="Gene3D" id="3.40.50.720">
    <property type="entry name" value="NAD(P)-binding Rossmann-like Domain"/>
    <property type="match status" value="1"/>
</dbReference>
<dbReference type="PRINTS" id="PR00082">
    <property type="entry name" value="GLFDHDRGNASE"/>
</dbReference>
<evidence type="ECO:0000256" key="1">
    <source>
        <dbReference type="ARBA" id="ARBA00006382"/>
    </source>
</evidence>
<dbReference type="InterPro" id="IPR006095">
    <property type="entry name" value="Glu/Leu/Phe/Val/Trp_DH"/>
</dbReference>
<sequence length="447" mass="47907">MTDRQVLVRDFMKAVKDRNEGQDAFLQAVQEVAEDVITIEKAHSDYAAAKVLERLSEPDRIIGFRVTWEDDNGEVQINRGWRVQMSNAIGPYKGGIRFHPTVGPSILKFLGFEQVFKNALTGLPLGGGKGGSDFNPKGRSTREIMRFCQAFMAELSHHIGPDRDVPAGDINVGTREIGFLFGAYKRHEGQFHGAITGKGQAFGGSAMRVEATGYGLIYFVQNMLAEQGQSIEGKRIVISGKGNVATHAAEKAICEGAKVISLSDTSGTLVNEDGFGQDAVKWVQDRKAAGEDVADPPLSLGLTFKENALPWGLGADIVLPCATQNEMHKSHAKDALDAGAKIIAEGANMPLTAGAAQLVADENIHYAPGKAANAGGVAISGLEMSQNAHGQFQSSEQIDTALKDIMKGIHHRAAGEGRDGNFINYRRGANIAAYRKVADAMTAYGVI</sequence>
<dbReference type="PANTHER" id="PTHR43571">
    <property type="entry name" value="NADP-SPECIFIC GLUTAMATE DEHYDROGENASE 1-RELATED"/>
    <property type="match status" value="1"/>
</dbReference>
<dbReference type="InterPro" id="IPR006096">
    <property type="entry name" value="Glu/Leu/Phe/Val/Trp_DH_C"/>
</dbReference>
<dbReference type="SMART" id="SM00839">
    <property type="entry name" value="ELFV_dehydrog"/>
    <property type="match status" value="1"/>
</dbReference>
<dbReference type="NCBIfam" id="NF006929">
    <property type="entry name" value="PRK09414.1"/>
    <property type="match status" value="1"/>
</dbReference>
<evidence type="ECO:0000259" key="6">
    <source>
        <dbReference type="SMART" id="SM00839"/>
    </source>
</evidence>
<dbReference type="GO" id="GO:0004354">
    <property type="term" value="F:glutamate dehydrogenase (NADP+) activity"/>
    <property type="evidence" value="ECO:0007669"/>
    <property type="project" value="UniProtKB-EC"/>
</dbReference>
<dbReference type="InterPro" id="IPR050724">
    <property type="entry name" value="Glu_Leu_Phe_Val_DH"/>
</dbReference>
<dbReference type="Pfam" id="PF00208">
    <property type="entry name" value="ELFV_dehydrog"/>
    <property type="match status" value="1"/>
</dbReference>
<dbReference type="PROSITE" id="PS00074">
    <property type="entry name" value="GLFV_DEHYDROGENASE"/>
    <property type="match status" value="1"/>
</dbReference>
<proteinExistence type="inferred from homology"/>
<keyword evidence="3 4" id="KW-0560">Oxidoreductase</keyword>
<dbReference type="PIRSF" id="PIRSF000185">
    <property type="entry name" value="Glu_DH"/>
    <property type="match status" value="1"/>
</dbReference>
<evidence type="ECO:0000313" key="8">
    <source>
        <dbReference type="Proteomes" id="UP000777935"/>
    </source>
</evidence>
<dbReference type="InterPro" id="IPR036291">
    <property type="entry name" value="NAD(P)-bd_dom_sf"/>
</dbReference>
<feature type="domain" description="Glutamate/phenylalanine/leucine/valine/L-tryptophan dehydrogenase C-terminal" evidence="6">
    <location>
        <begin position="205"/>
        <end position="445"/>
    </location>
</feature>
<evidence type="ECO:0000256" key="3">
    <source>
        <dbReference type="ARBA" id="ARBA00023002"/>
    </source>
</evidence>
<comment type="caution">
    <text evidence="7">The sequence shown here is derived from an EMBL/GenBank/DDBJ whole genome shotgun (WGS) entry which is preliminary data.</text>
</comment>
<dbReference type="InterPro" id="IPR033524">
    <property type="entry name" value="Glu/Leu/Phe/Val_DH_AS"/>
</dbReference>
<dbReference type="InterPro" id="IPR046346">
    <property type="entry name" value="Aminoacid_DH-like_N_sf"/>
</dbReference>
<comment type="subunit">
    <text evidence="2">Homohexamer.</text>
</comment>
<dbReference type="SUPFAM" id="SSF51735">
    <property type="entry name" value="NAD(P)-binding Rossmann-fold domains"/>
    <property type="match status" value="1"/>
</dbReference>
<dbReference type="Gene3D" id="3.40.50.10860">
    <property type="entry name" value="Leucine Dehydrogenase, chain A, domain 1"/>
    <property type="match status" value="1"/>
</dbReference>
<comment type="similarity">
    <text evidence="1 4 5">Belongs to the Glu/Leu/Phe/Val dehydrogenases family.</text>
</comment>
<name>A0ABX2INS0_9RHOB</name>
<evidence type="ECO:0000256" key="2">
    <source>
        <dbReference type="ARBA" id="ARBA00011643"/>
    </source>
</evidence>
<evidence type="ECO:0000256" key="4">
    <source>
        <dbReference type="PIRNR" id="PIRNR000185"/>
    </source>
</evidence>
<dbReference type="Pfam" id="PF02812">
    <property type="entry name" value="ELFV_dehydrog_N"/>
    <property type="match status" value="1"/>
</dbReference>
<dbReference type="EMBL" id="JABUFE010000002">
    <property type="protein sequence ID" value="NSX54005.1"/>
    <property type="molecule type" value="Genomic_DNA"/>
</dbReference>